<dbReference type="GO" id="GO:0016491">
    <property type="term" value="F:oxidoreductase activity"/>
    <property type="evidence" value="ECO:0007669"/>
    <property type="project" value="UniProtKB-KW"/>
</dbReference>
<dbReference type="Proteomes" id="UP000298061">
    <property type="component" value="Unassembled WGS sequence"/>
</dbReference>
<evidence type="ECO:0000256" key="1">
    <source>
        <dbReference type="ARBA" id="ARBA00006484"/>
    </source>
</evidence>
<protein>
    <submittedName>
        <fullName evidence="4">Uncharacterized protein</fullName>
    </submittedName>
</protein>
<evidence type="ECO:0000256" key="2">
    <source>
        <dbReference type="ARBA" id="ARBA00022857"/>
    </source>
</evidence>
<dbReference type="InterPro" id="IPR036291">
    <property type="entry name" value="NAD(P)-bd_dom_sf"/>
</dbReference>
<dbReference type="InterPro" id="IPR002347">
    <property type="entry name" value="SDR_fam"/>
</dbReference>
<keyword evidence="2" id="KW-0521">NADP</keyword>
<dbReference type="AlphaFoldDB" id="A0A4Z0A5I0"/>
<dbReference type="PRINTS" id="PR00081">
    <property type="entry name" value="GDHRDH"/>
</dbReference>
<keyword evidence="5" id="KW-1185">Reference proteome</keyword>
<dbReference type="PANTHER" id="PTHR43618:SF8">
    <property type="entry name" value="7ALPHA-HYDROXYSTEROID DEHYDROGENASE"/>
    <property type="match status" value="1"/>
</dbReference>
<dbReference type="PANTHER" id="PTHR43618">
    <property type="entry name" value="7-ALPHA-HYDROXYSTEROID DEHYDROGENASE"/>
    <property type="match status" value="1"/>
</dbReference>
<proteinExistence type="inferred from homology"/>
<reference evidence="4 5" key="1">
    <citation type="submission" date="2019-02" db="EMBL/GenBank/DDBJ databases">
        <title>Genome sequencing of the rare red list fungi Hericium alpestre (H. flagellum).</title>
        <authorList>
            <person name="Buettner E."/>
            <person name="Kellner H."/>
        </authorList>
    </citation>
    <scope>NUCLEOTIDE SEQUENCE [LARGE SCALE GENOMIC DNA]</scope>
    <source>
        <strain evidence="4 5">DSM 108284</strain>
    </source>
</reference>
<dbReference type="EMBL" id="SFCI01000241">
    <property type="protein sequence ID" value="TFY81179.1"/>
    <property type="molecule type" value="Genomic_DNA"/>
</dbReference>
<dbReference type="InterPro" id="IPR052178">
    <property type="entry name" value="Sec_Metab_Biosynth_SDR"/>
</dbReference>
<name>A0A4Z0A5I0_9AGAM</name>
<dbReference type="CDD" id="cd05233">
    <property type="entry name" value="SDR_c"/>
    <property type="match status" value="1"/>
</dbReference>
<dbReference type="OrthoDB" id="3819888at2759"/>
<evidence type="ECO:0000256" key="3">
    <source>
        <dbReference type="ARBA" id="ARBA00023002"/>
    </source>
</evidence>
<gene>
    <name evidence="4" type="ORF">EWM64_g2831</name>
</gene>
<dbReference type="STRING" id="135208.A0A4Z0A5I0"/>
<comment type="caution">
    <text evidence="4">The sequence shown here is derived from an EMBL/GenBank/DDBJ whole genome shotgun (WGS) entry which is preliminary data.</text>
</comment>
<accession>A0A4Z0A5I0</accession>
<keyword evidence="3" id="KW-0560">Oxidoreductase</keyword>
<dbReference type="Gene3D" id="3.40.50.720">
    <property type="entry name" value="NAD(P)-binding Rossmann-like Domain"/>
    <property type="match status" value="1"/>
</dbReference>
<dbReference type="Pfam" id="PF13561">
    <property type="entry name" value="adh_short_C2"/>
    <property type="match status" value="1"/>
</dbReference>
<evidence type="ECO:0000313" key="5">
    <source>
        <dbReference type="Proteomes" id="UP000298061"/>
    </source>
</evidence>
<dbReference type="SUPFAM" id="SSF51735">
    <property type="entry name" value="NAD(P)-binding Rossmann-fold domains"/>
    <property type="match status" value="1"/>
</dbReference>
<evidence type="ECO:0000313" key="4">
    <source>
        <dbReference type="EMBL" id="TFY81179.1"/>
    </source>
</evidence>
<comment type="similarity">
    <text evidence="1">Belongs to the short-chain dehydrogenases/reductases (SDR) family.</text>
</comment>
<organism evidence="4 5">
    <name type="scientific">Hericium alpestre</name>
    <dbReference type="NCBI Taxonomy" id="135208"/>
    <lineage>
        <taxon>Eukaryota</taxon>
        <taxon>Fungi</taxon>
        <taxon>Dikarya</taxon>
        <taxon>Basidiomycota</taxon>
        <taxon>Agaricomycotina</taxon>
        <taxon>Agaricomycetes</taxon>
        <taxon>Russulales</taxon>
        <taxon>Hericiaceae</taxon>
        <taxon>Hericium</taxon>
    </lineage>
</organism>
<sequence length="301" mass="32243">MTSSPKVENMFSVEGRVALITVAYHDSGGGAGGLGALMAEGLVANGARVYLVGRKEDTLKVEVSRLDKISPGKARHFAMDITVEEDVDKLVKFIEQYEDSLDFLVNNAGLSIFGPPASYLDPLDKLQANLKEPPLETWKACLATNSWAPYTLTVSFLHLLARAAQKGGRGSVLFITASGTQSWNPNLKFSGYISTRVGAEHIARILAAKLTPHRIRVNVVVPGIFPSIATRPDDPQGLAYPNTVSHIVPFKRAGFPEELIGTIIYLASAASGYMTGERIAVDGGFGLISNGTNKFLPDGAL</sequence>